<dbReference type="Pfam" id="PF14420">
    <property type="entry name" value="Clr5"/>
    <property type="match status" value="1"/>
</dbReference>
<gene>
    <name evidence="3" type="ORF">FTOL_11951</name>
</gene>
<name>A0AAE8MJP2_9HYPO</name>
<accession>A0AAE8MJP2</accession>
<feature type="region of interest" description="Disordered" evidence="1">
    <location>
        <begin position="538"/>
        <end position="607"/>
    </location>
</feature>
<protein>
    <recommendedName>
        <fullName evidence="2">Clr5 domain-containing protein</fullName>
    </recommendedName>
</protein>
<feature type="domain" description="Clr5" evidence="2">
    <location>
        <begin position="21"/>
        <end position="73"/>
    </location>
</feature>
<reference evidence="3" key="1">
    <citation type="submission" date="2018-03" db="EMBL/GenBank/DDBJ databases">
        <authorList>
            <person name="Guldener U."/>
        </authorList>
    </citation>
    <scope>NUCLEOTIDE SEQUENCE</scope>
</reference>
<feature type="compositionally biased region" description="Polar residues" evidence="1">
    <location>
        <begin position="554"/>
        <end position="579"/>
    </location>
</feature>
<comment type="caution">
    <text evidence="3">The sequence shown here is derived from an EMBL/GenBank/DDBJ whole genome shotgun (WGS) entry which is preliminary data.</text>
</comment>
<keyword evidence="4" id="KW-1185">Reference proteome</keyword>
<dbReference type="EMBL" id="ONZP01000533">
    <property type="protein sequence ID" value="SPJ86926.1"/>
    <property type="molecule type" value="Genomic_DNA"/>
</dbReference>
<organism evidence="3 4">
    <name type="scientific">Fusarium torulosum</name>
    <dbReference type="NCBI Taxonomy" id="33205"/>
    <lineage>
        <taxon>Eukaryota</taxon>
        <taxon>Fungi</taxon>
        <taxon>Dikarya</taxon>
        <taxon>Ascomycota</taxon>
        <taxon>Pezizomycotina</taxon>
        <taxon>Sordariomycetes</taxon>
        <taxon>Hypocreomycetidae</taxon>
        <taxon>Hypocreales</taxon>
        <taxon>Nectriaceae</taxon>
        <taxon>Fusarium</taxon>
    </lineage>
</organism>
<proteinExistence type="predicted"/>
<evidence type="ECO:0000259" key="2">
    <source>
        <dbReference type="Pfam" id="PF14420"/>
    </source>
</evidence>
<dbReference type="Proteomes" id="UP001187734">
    <property type="component" value="Unassembled WGS sequence"/>
</dbReference>
<evidence type="ECO:0000313" key="4">
    <source>
        <dbReference type="Proteomes" id="UP001187734"/>
    </source>
</evidence>
<feature type="compositionally biased region" description="Basic and acidic residues" evidence="1">
    <location>
        <begin position="142"/>
        <end position="157"/>
    </location>
</feature>
<feature type="compositionally biased region" description="Polar residues" evidence="1">
    <location>
        <begin position="587"/>
        <end position="598"/>
    </location>
</feature>
<dbReference type="InterPro" id="IPR025676">
    <property type="entry name" value="Clr5_dom"/>
</dbReference>
<sequence>MASSKLTWVHGRTHRAKDLSNEAIDKYKSIIRQLYLGQNMTRNEVLSHLQEFHGFIISANQLTKATKRWGFYKQPRQARTLAQAPEASIEQDPEPMDAIFDSEVDALETIDEAEAWFPSGNGFIPSDILEHIEDELSSPGGHSRDQRHLSNNKHLDPHPLPNSDLFNEYNDEKLSADYLECCYFFKRSFFSTLRMFKVIHSIDITHREKIHRLLNFMRVTKASEMHAAGIIRGHFHLLGAAVGKMDETILLPDTPLQHRMFFHCYLSHICSTSESCQDETPRHVGRFEEIKDELLASPKSSLDMRSIICLWFHSTEQNALDHLLDRLDIDDEHFLYRFETCLDLCKQWLELVEKGLPTRFELDSLFLHAEKATNSQEVCRLVQKDSKLDTWEEAGFLFAFVWGNVLQEVEGLWSRIESSEISGISPTHFLAVICRMIVYQTINFHPTFQDGFARKDATKNTTKKFISRLYQDTIESFMMRQLSPREIKRQFLQHFIAHHTWPDQEPEDDRSTKRFHKYQRTALRRVIEFRKATAKYHTPVQETPQVAPLPKDVQMTNSGSLDSNKSANSGLQSTSSSHARQLHFSALSRNPTMTRSPASGSSRGSSFNSFRRFQAASAAITIRLKERQGSHMQSLDEQGISSWSDRHFLI</sequence>
<feature type="region of interest" description="Disordered" evidence="1">
    <location>
        <begin position="135"/>
        <end position="160"/>
    </location>
</feature>
<evidence type="ECO:0000313" key="3">
    <source>
        <dbReference type="EMBL" id="SPJ86926.1"/>
    </source>
</evidence>
<dbReference type="AlphaFoldDB" id="A0AAE8MJP2"/>
<evidence type="ECO:0000256" key="1">
    <source>
        <dbReference type="SAM" id="MobiDB-lite"/>
    </source>
</evidence>